<comment type="caution">
    <text evidence="1">The sequence shown here is derived from an EMBL/GenBank/DDBJ whole genome shotgun (WGS) entry which is preliminary data.</text>
</comment>
<dbReference type="Pfam" id="PF14281">
    <property type="entry name" value="PDDEXK_4"/>
    <property type="match status" value="1"/>
</dbReference>
<keyword evidence="2" id="KW-1185">Reference proteome</keyword>
<dbReference type="AlphaFoldDB" id="A0A0A3IX69"/>
<evidence type="ECO:0000313" key="2">
    <source>
        <dbReference type="Proteomes" id="UP000030437"/>
    </source>
</evidence>
<name>A0A0A3IX69_9BACI</name>
<dbReference type="InterPro" id="IPR029470">
    <property type="entry name" value="PDDEXK_4"/>
</dbReference>
<reference evidence="1 2" key="1">
    <citation type="submission" date="2014-02" db="EMBL/GenBank/DDBJ databases">
        <title>Draft genome sequence of Lysinibacillus odysseyi NBRC 100172.</title>
        <authorList>
            <person name="Zhang F."/>
            <person name="Wang G."/>
            <person name="Zhang L."/>
        </authorList>
    </citation>
    <scope>NUCLEOTIDE SEQUENCE [LARGE SCALE GENOMIC DNA]</scope>
    <source>
        <strain evidence="1 2">NBRC 100172</strain>
    </source>
</reference>
<accession>A0A0A3IX69</accession>
<dbReference type="OrthoDB" id="6346224at2"/>
<dbReference type="eggNOG" id="ENOG5032PX6">
    <property type="taxonomic scope" value="Bacteria"/>
</dbReference>
<proteinExistence type="predicted"/>
<evidence type="ECO:0008006" key="3">
    <source>
        <dbReference type="Google" id="ProtNLM"/>
    </source>
</evidence>
<organism evidence="1 2">
    <name type="scientific">Lysinibacillus odysseyi 34hs-1 = NBRC 100172</name>
    <dbReference type="NCBI Taxonomy" id="1220589"/>
    <lineage>
        <taxon>Bacteria</taxon>
        <taxon>Bacillati</taxon>
        <taxon>Bacillota</taxon>
        <taxon>Bacilli</taxon>
        <taxon>Bacillales</taxon>
        <taxon>Bacillaceae</taxon>
        <taxon>Lysinibacillus</taxon>
    </lineage>
</organism>
<dbReference type="Proteomes" id="UP000030437">
    <property type="component" value="Unassembled WGS sequence"/>
</dbReference>
<protein>
    <recommendedName>
        <fullName evidence="3">PD-(D/E)XK nuclease superfamily protein</fullName>
    </recommendedName>
</protein>
<evidence type="ECO:0000313" key="1">
    <source>
        <dbReference type="EMBL" id="KGR88055.1"/>
    </source>
</evidence>
<gene>
    <name evidence="1" type="ORF">CD32_02200</name>
</gene>
<dbReference type="EMBL" id="JPVP01000043">
    <property type="protein sequence ID" value="KGR88055.1"/>
    <property type="molecule type" value="Genomic_DNA"/>
</dbReference>
<sequence>MKTQLLLNEVTSISKKYQLINEKTGKNFNIFRILGNGTAETAICRVIHELLDPHGSHGQGDIYLRLFVQSVLQLTFTEKDFQTAQVYREYVIDENRRIDLYIKTRNYAVPIEVKIYAKDQAKQCEDYYRVAVNSPLYYLTPLGSMPGEESIGSLTEKEIQCISFKESIVSWIEKCITLKETIRLSSIREVLWQFLDTIKLFTNQSGDEQEMEIQQLLASSSQNMKSALQIESNINEARILLMKRLFQALEAGIEMEKLHIQDDYAYNDYERTKGYYAKRSNGLPGLHYLYKQDVIEGNDLWFSIEIDHYLYAGFYLSVEDESREYLAPEDIQTLLPHIKKFNRDGLYLHWEYLPLHEEERPNFHMAGLSDCYSNLFDEATFRLFIERCLEGIHTLLDSRFIERLNLPRKPINNW</sequence>
<dbReference type="STRING" id="1220589.CD32_02200"/>
<dbReference type="RefSeq" id="WP_036150750.1">
    <property type="nucleotide sequence ID" value="NZ_AVCX01000020.1"/>
</dbReference>